<accession>A0ABD0RHM7</accession>
<feature type="non-terminal residue" evidence="2">
    <location>
        <position position="1"/>
    </location>
</feature>
<dbReference type="EMBL" id="JAMKFB020000003">
    <property type="protein sequence ID" value="KAL0198047.1"/>
    <property type="molecule type" value="Genomic_DNA"/>
</dbReference>
<feature type="compositionally biased region" description="Basic and acidic residues" evidence="1">
    <location>
        <begin position="86"/>
        <end position="96"/>
    </location>
</feature>
<keyword evidence="3" id="KW-1185">Reference proteome</keyword>
<reference evidence="2 3" key="1">
    <citation type="submission" date="2024-05" db="EMBL/GenBank/DDBJ databases">
        <title>Genome sequencing and assembly of Indian major carp, Cirrhinus mrigala (Hamilton, 1822).</title>
        <authorList>
            <person name="Mohindra V."/>
            <person name="Chowdhury L.M."/>
            <person name="Lal K."/>
            <person name="Jena J.K."/>
        </authorList>
    </citation>
    <scope>NUCLEOTIDE SEQUENCE [LARGE SCALE GENOMIC DNA]</scope>
    <source>
        <strain evidence="2">CM1030</strain>
        <tissue evidence="2">Blood</tissue>
    </source>
</reference>
<sequence>LAEREALDGLAQSSESEDLFLFPAENSTVTTLPGVARVVHSKASCTVHWQESGRGRTGIRDLPAAHILGIQPARGKSGKSGPGAADQKKSEGHPVDGPDSGTSAPGLETSGNPNLSTTSPVSPTLAPSLPIGPEGNVVGTLEQEATSQTQTDASGRDKETVTQGDPALIEVRTEEPGTAGGVATDKAPPPQSEPQGRGEEVSGTGRSPQQIQNEGWSSQGSENVTLAEVYLMLGKPGKLQLEYEWQPKPQPSALPTTQSVLRCLLRLVSSEVNPKPVSLFYIPHT</sequence>
<comment type="caution">
    <text evidence="2">The sequence shown here is derived from an EMBL/GenBank/DDBJ whole genome shotgun (WGS) entry which is preliminary data.</text>
</comment>
<protein>
    <submittedName>
        <fullName evidence="2">Uncharacterized protein</fullName>
    </submittedName>
</protein>
<proteinExistence type="predicted"/>
<dbReference type="Proteomes" id="UP001529510">
    <property type="component" value="Unassembled WGS sequence"/>
</dbReference>
<gene>
    <name evidence="2" type="ORF">M9458_006587</name>
</gene>
<feature type="compositionally biased region" description="Polar residues" evidence="1">
    <location>
        <begin position="143"/>
        <end position="153"/>
    </location>
</feature>
<evidence type="ECO:0000256" key="1">
    <source>
        <dbReference type="SAM" id="MobiDB-lite"/>
    </source>
</evidence>
<evidence type="ECO:0000313" key="3">
    <source>
        <dbReference type="Proteomes" id="UP001529510"/>
    </source>
</evidence>
<dbReference type="AlphaFoldDB" id="A0ABD0RHM7"/>
<feature type="region of interest" description="Disordered" evidence="1">
    <location>
        <begin position="70"/>
        <end position="221"/>
    </location>
</feature>
<feature type="compositionally biased region" description="Polar residues" evidence="1">
    <location>
        <begin position="204"/>
        <end position="221"/>
    </location>
</feature>
<organism evidence="2 3">
    <name type="scientific">Cirrhinus mrigala</name>
    <name type="common">Mrigala</name>
    <dbReference type="NCBI Taxonomy" id="683832"/>
    <lineage>
        <taxon>Eukaryota</taxon>
        <taxon>Metazoa</taxon>
        <taxon>Chordata</taxon>
        <taxon>Craniata</taxon>
        <taxon>Vertebrata</taxon>
        <taxon>Euteleostomi</taxon>
        <taxon>Actinopterygii</taxon>
        <taxon>Neopterygii</taxon>
        <taxon>Teleostei</taxon>
        <taxon>Ostariophysi</taxon>
        <taxon>Cypriniformes</taxon>
        <taxon>Cyprinidae</taxon>
        <taxon>Labeoninae</taxon>
        <taxon>Labeonini</taxon>
        <taxon>Cirrhinus</taxon>
    </lineage>
</organism>
<feature type="compositionally biased region" description="Polar residues" evidence="1">
    <location>
        <begin position="109"/>
        <end position="122"/>
    </location>
</feature>
<evidence type="ECO:0000313" key="2">
    <source>
        <dbReference type="EMBL" id="KAL0198047.1"/>
    </source>
</evidence>
<name>A0ABD0RHM7_CIRMR</name>